<proteinExistence type="inferred from homology"/>
<dbReference type="InterPro" id="IPR013785">
    <property type="entry name" value="Aldolase_TIM"/>
</dbReference>
<dbReference type="GO" id="GO:0046951">
    <property type="term" value="P:ketone body biosynthetic process"/>
    <property type="evidence" value="ECO:0007669"/>
    <property type="project" value="TreeGrafter"/>
</dbReference>
<dbReference type="GO" id="GO:0004419">
    <property type="term" value="F:hydroxymethylglutaryl-CoA lyase activity"/>
    <property type="evidence" value="ECO:0007669"/>
    <property type="project" value="TreeGrafter"/>
</dbReference>
<keyword evidence="3 5" id="KW-0456">Lyase</keyword>
<dbReference type="AlphaFoldDB" id="A0A8J7G9V5"/>
<dbReference type="Gene3D" id="3.20.20.70">
    <property type="entry name" value="Aldolase class I"/>
    <property type="match status" value="1"/>
</dbReference>
<comment type="similarity">
    <text evidence="1">Belongs to the HMG-CoA lyase family.</text>
</comment>
<dbReference type="Pfam" id="PF00682">
    <property type="entry name" value="HMGL-like"/>
    <property type="match status" value="1"/>
</dbReference>
<protein>
    <submittedName>
        <fullName evidence="5">Hydroxymethylglutaryl-CoA lyase</fullName>
    </submittedName>
</protein>
<evidence type="ECO:0000256" key="3">
    <source>
        <dbReference type="ARBA" id="ARBA00023239"/>
    </source>
</evidence>
<dbReference type="InterPro" id="IPR000891">
    <property type="entry name" value="PYR_CT"/>
</dbReference>
<evidence type="ECO:0000256" key="1">
    <source>
        <dbReference type="ARBA" id="ARBA00009405"/>
    </source>
</evidence>
<dbReference type="CDD" id="cd07938">
    <property type="entry name" value="DRE_TIM_HMGL"/>
    <property type="match status" value="1"/>
</dbReference>
<dbReference type="Proteomes" id="UP000622653">
    <property type="component" value="Unassembled WGS sequence"/>
</dbReference>
<comment type="caution">
    <text evidence="5">The sequence shown here is derived from an EMBL/GenBank/DDBJ whole genome shotgun (WGS) entry which is preliminary data.</text>
</comment>
<keyword evidence="6" id="KW-1185">Reference proteome</keyword>
<dbReference type="RefSeq" id="WP_194562026.1">
    <property type="nucleotide sequence ID" value="NZ_JADKPV010000001.1"/>
</dbReference>
<gene>
    <name evidence="5" type="ORF">IRY55_04390</name>
</gene>
<dbReference type="PANTHER" id="PTHR42738">
    <property type="entry name" value="HYDROXYMETHYLGLUTARYL-COA LYASE"/>
    <property type="match status" value="1"/>
</dbReference>
<evidence type="ECO:0000256" key="2">
    <source>
        <dbReference type="ARBA" id="ARBA00022723"/>
    </source>
</evidence>
<sequence length="303" mass="33231">MTAVEIIDVSPRDGLQIDSRIASVDEKVTLIERLAQSGLRRIEVTSFVHPKFVPQMADATEVLARVTQIPNLQTIALVPNLKGYERARQTEVSEVNWVSAATETFNAKNIGQTKDENFHQFQQMLRLAKEDGKRTAFSIAVSFGCPYEGETDPQAVLDLAERVLATDVDRLMIADTIGIAIPTQIEALMPELVEMTEKAGKELSLHLHDTRGFGVANAYEAYRIGVRSFEASASGIGGCPFAPGAAGNIATEDLAYLFERMQVDTGLQMDRLIEAANVAASLSTKTPLGKMREIYNREKGNDQ</sequence>
<dbReference type="GO" id="GO:0046872">
    <property type="term" value="F:metal ion binding"/>
    <property type="evidence" value="ECO:0007669"/>
    <property type="project" value="UniProtKB-KW"/>
</dbReference>
<evidence type="ECO:0000259" key="4">
    <source>
        <dbReference type="PROSITE" id="PS50991"/>
    </source>
</evidence>
<dbReference type="PROSITE" id="PS50991">
    <property type="entry name" value="PYR_CT"/>
    <property type="match status" value="1"/>
</dbReference>
<dbReference type="PANTHER" id="PTHR42738:SF7">
    <property type="entry name" value="HYDROXYMETHYLGLUTARYL-COA LYASE"/>
    <property type="match status" value="1"/>
</dbReference>
<dbReference type="EMBL" id="JADKPV010000001">
    <property type="protein sequence ID" value="MBF4500595.1"/>
    <property type="molecule type" value="Genomic_DNA"/>
</dbReference>
<evidence type="ECO:0000313" key="6">
    <source>
        <dbReference type="Proteomes" id="UP000622653"/>
    </source>
</evidence>
<dbReference type="NCBIfam" id="NF004283">
    <property type="entry name" value="PRK05692.1"/>
    <property type="match status" value="1"/>
</dbReference>
<organism evidence="5 6">
    <name type="scientific">Savagea serpentis</name>
    <dbReference type="NCBI Taxonomy" id="2785297"/>
    <lineage>
        <taxon>Bacteria</taxon>
        <taxon>Bacillati</taxon>
        <taxon>Bacillota</taxon>
        <taxon>Bacilli</taxon>
        <taxon>Bacillales</taxon>
        <taxon>Caryophanaceae</taxon>
        <taxon>Savagea</taxon>
    </lineage>
</organism>
<dbReference type="GO" id="GO:0006552">
    <property type="term" value="P:L-leucine catabolic process"/>
    <property type="evidence" value="ECO:0007669"/>
    <property type="project" value="TreeGrafter"/>
</dbReference>
<reference evidence="5" key="1">
    <citation type="submission" date="2020-11" db="EMBL/GenBank/DDBJ databases">
        <title>Multidrug resistant novel bacterium Savagea serpentis sp. nov., isolated from the scats of a vine snake (Ahaetulla nasuta).</title>
        <authorList>
            <person name="Venkata Ramana V."/>
            <person name="Vikas Patil S."/>
            <person name="Yogita Lugani V."/>
        </authorList>
    </citation>
    <scope>NUCLEOTIDE SEQUENCE</scope>
    <source>
        <strain evidence="5">SN6</strain>
    </source>
</reference>
<name>A0A8J7G9V5_9BACL</name>
<accession>A0A8J7G9V5</accession>
<keyword evidence="2" id="KW-0479">Metal-binding</keyword>
<dbReference type="InterPro" id="IPR043594">
    <property type="entry name" value="HMGL"/>
</dbReference>
<feature type="domain" description="Pyruvate carboxyltransferase" evidence="4">
    <location>
        <begin position="4"/>
        <end position="273"/>
    </location>
</feature>
<evidence type="ECO:0000313" key="5">
    <source>
        <dbReference type="EMBL" id="MBF4500595.1"/>
    </source>
</evidence>
<dbReference type="SUPFAM" id="SSF51569">
    <property type="entry name" value="Aldolase"/>
    <property type="match status" value="1"/>
</dbReference>